<evidence type="ECO:0000313" key="10">
    <source>
        <dbReference type="EMBL" id="MDK4307433.1"/>
    </source>
</evidence>
<sequence length="322" mass="33975">MSFAFGQATHFHLADIARFSRVMQKTGKSLHLVVLGQDIHAGHRMLLRTAQQLGVVVAAVELPHVDTVDAGDTAETVDVAPGAVETTTGAADAAPGAKAHETNQGAPSRQLNPELMDVLREAGVDAVVPYTREPGEKNSLWPQGLRTQITPPEGLEDSAALTEALTVHLSLLHAVAPDSIIAGEKDYEFLLRLQQAITDLHLAVKVQGVPTVRMPDGLAMSLRNTEIPVEHREKAVALSAALTAGAHVAERGAQAVLETAQDVLAAAGVQPDYLELRARDFGPAPQEGDARLLVAATFGGVRLIDNVGVPVGIGFRNLDGDN</sequence>
<reference evidence="10" key="1">
    <citation type="submission" date="2023-05" db="EMBL/GenBank/DDBJ databases">
        <title>Metabolic capabilities are highly conserved among human nasal-associated Corynebacterium species in pangenomic analyses.</title>
        <authorList>
            <person name="Tran T.H."/>
            <person name="Roberts A.Q."/>
            <person name="Escapa I.F."/>
            <person name="Gao W."/>
            <person name="Conlan S."/>
            <person name="Kong H."/>
            <person name="Segre J.A."/>
            <person name="Kelly M.S."/>
            <person name="Lemon K.P."/>
        </authorList>
    </citation>
    <scope>NUCLEOTIDE SEQUENCE</scope>
    <source>
        <strain evidence="10">KPL2773</strain>
    </source>
</reference>
<evidence type="ECO:0000256" key="4">
    <source>
        <dbReference type="ARBA" id="ARBA00022598"/>
    </source>
</evidence>
<dbReference type="SUPFAM" id="SSF52374">
    <property type="entry name" value="Nucleotidylyl transferase"/>
    <property type="match status" value="1"/>
</dbReference>
<evidence type="ECO:0000313" key="11">
    <source>
        <dbReference type="Proteomes" id="UP001224412"/>
    </source>
</evidence>
<comment type="catalytic activity">
    <reaction evidence="8">
        <text>(R)-pantoate + beta-alanine + ATP = (R)-pantothenate + AMP + diphosphate + H(+)</text>
        <dbReference type="Rhea" id="RHEA:10912"/>
        <dbReference type="ChEBI" id="CHEBI:15378"/>
        <dbReference type="ChEBI" id="CHEBI:15980"/>
        <dbReference type="ChEBI" id="CHEBI:29032"/>
        <dbReference type="ChEBI" id="CHEBI:30616"/>
        <dbReference type="ChEBI" id="CHEBI:33019"/>
        <dbReference type="ChEBI" id="CHEBI:57966"/>
        <dbReference type="ChEBI" id="CHEBI:456215"/>
        <dbReference type="EC" id="6.3.2.1"/>
    </reaction>
</comment>
<comment type="pathway">
    <text evidence="1">Cofactor biosynthesis; (R)-pantothenate biosynthesis; (R)-pantothenate from (R)-pantoate and beta-alanine: step 1/1.</text>
</comment>
<keyword evidence="6" id="KW-0547">Nucleotide-binding</keyword>
<keyword evidence="7" id="KW-0067">ATP-binding</keyword>
<dbReference type="InterPro" id="IPR014729">
    <property type="entry name" value="Rossmann-like_a/b/a_fold"/>
</dbReference>
<protein>
    <recommendedName>
        <fullName evidence="3">pantoate--beta-alanine ligase (AMP-forming)</fullName>
        <ecNumber evidence="3">6.3.2.1</ecNumber>
    </recommendedName>
</protein>
<dbReference type="EC" id="6.3.2.1" evidence="3"/>
<dbReference type="Pfam" id="PF02569">
    <property type="entry name" value="Pantoate_ligase"/>
    <property type="match status" value="1"/>
</dbReference>
<dbReference type="InterPro" id="IPR042176">
    <property type="entry name" value="Pantoate_ligase_C"/>
</dbReference>
<dbReference type="PANTHER" id="PTHR21299">
    <property type="entry name" value="CYTIDYLATE KINASE/PANTOATE-BETA-ALANINE LIGASE"/>
    <property type="match status" value="1"/>
</dbReference>
<proteinExistence type="inferred from homology"/>
<keyword evidence="4 10" id="KW-0436">Ligase</keyword>
<dbReference type="InterPro" id="IPR003721">
    <property type="entry name" value="Pantoate_ligase"/>
</dbReference>
<keyword evidence="5" id="KW-0566">Pantothenate biosynthesis</keyword>
<dbReference type="GO" id="GO:0004592">
    <property type="term" value="F:pantoate-beta-alanine ligase activity"/>
    <property type="evidence" value="ECO:0007669"/>
    <property type="project" value="UniProtKB-EC"/>
</dbReference>
<evidence type="ECO:0000256" key="2">
    <source>
        <dbReference type="ARBA" id="ARBA00009256"/>
    </source>
</evidence>
<evidence type="ECO:0000256" key="5">
    <source>
        <dbReference type="ARBA" id="ARBA00022655"/>
    </source>
</evidence>
<dbReference type="RefSeq" id="WP_284588906.1">
    <property type="nucleotide sequence ID" value="NZ_CP100362.1"/>
</dbReference>
<evidence type="ECO:0000256" key="1">
    <source>
        <dbReference type="ARBA" id="ARBA00004990"/>
    </source>
</evidence>
<dbReference type="GO" id="GO:0005829">
    <property type="term" value="C:cytosol"/>
    <property type="evidence" value="ECO:0007669"/>
    <property type="project" value="TreeGrafter"/>
</dbReference>
<feature type="compositionally biased region" description="Low complexity" evidence="9">
    <location>
        <begin position="87"/>
        <end position="97"/>
    </location>
</feature>
<comment type="similarity">
    <text evidence="2">Belongs to the pantothenate synthetase family.</text>
</comment>
<accession>A0AAP4BSE5</accession>
<comment type="caution">
    <text evidence="10">The sequence shown here is derived from an EMBL/GenBank/DDBJ whole genome shotgun (WGS) entry which is preliminary data.</text>
</comment>
<evidence type="ECO:0000256" key="9">
    <source>
        <dbReference type="SAM" id="MobiDB-lite"/>
    </source>
</evidence>
<evidence type="ECO:0000256" key="7">
    <source>
        <dbReference type="ARBA" id="ARBA00022840"/>
    </source>
</evidence>
<dbReference type="Gene3D" id="3.40.50.620">
    <property type="entry name" value="HUPs"/>
    <property type="match status" value="1"/>
</dbReference>
<dbReference type="Proteomes" id="UP001224412">
    <property type="component" value="Unassembled WGS sequence"/>
</dbReference>
<dbReference type="GO" id="GO:0015940">
    <property type="term" value="P:pantothenate biosynthetic process"/>
    <property type="evidence" value="ECO:0007669"/>
    <property type="project" value="UniProtKB-KW"/>
</dbReference>
<dbReference type="GO" id="GO:0005524">
    <property type="term" value="F:ATP binding"/>
    <property type="evidence" value="ECO:0007669"/>
    <property type="project" value="UniProtKB-KW"/>
</dbReference>
<dbReference type="AlphaFoldDB" id="A0AAP4BSE5"/>
<evidence type="ECO:0000256" key="3">
    <source>
        <dbReference type="ARBA" id="ARBA00012219"/>
    </source>
</evidence>
<gene>
    <name evidence="10" type="ORF">QPX42_07775</name>
</gene>
<evidence type="ECO:0000256" key="8">
    <source>
        <dbReference type="ARBA" id="ARBA00048258"/>
    </source>
</evidence>
<dbReference type="Gene3D" id="3.30.1300.10">
    <property type="entry name" value="Pantoate-beta-alanine ligase, C-terminal domain"/>
    <property type="match status" value="1"/>
</dbReference>
<feature type="region of interest" description="Disordered" evidence="9">
    <location>
        <begin position="87"/>
        <end position="109"/>
    </location>
</feature>
<name>A0AAP4BSE5_9CORY</name>
<dbReference type="PANTHER" id="PTHR21299:SF1">
    <property type="entry name" value="PANTOATE--BETA-ALANINE LIGASE"/>
    <property type="match status" value="1"/>
</dbReference>
<organism evidence="10 11">
    <name type="scientific">Corynebacterium pseudodiphtheriticum</name>
    <dbReference type="NCBI Taxonomy" id="37637"/>
    <lineage>
        <taxon>Bacteria</taxon>
        <taxon>Bacillati</taxon>
        <taxon>Actinomycetota</taxon>
        <taxon>Actinomycetes</taxon>
        <taxon>Mycobacteriales</taxon>
        <taxon>Corynebacteriaceae</taxon>
        <taxon>Corynebacterium</taxon>
    </lineage>
</organism>
<dbReference type="EMBL" id="JASNVH010000011">
    <property type="protein sequence ID" value="MDK4307433.1"/>
    <property type="molecule type" value="Genomic_DNA"/>
</dbReference>
<evidence type="ECO:0000256" key="6">
    <source>
        <dbReference type="ARBA" id="ARBA00022741"/>
    </source>
</evidence>